<dbReference type="CDD" id="cd00009">
    <property type="entry name" value="AAA"/>
    <property type="match status" value="1"/>
</dbReference>
<dbReference type="Gene3D" id="3.40.50.300">
    <property type="entry name" value="P-loop containing nucleotide triphosphate hydrolases"/>
    <property type="match status" value="1"/>
</dbReference>
<dbReference type="AlphaFoldDB" id="A0A7S3UE70"/>
<reference evidence="5" key="1">
    <citation type="submission" date="2021-01" db="EMBL/GenBank/DDBJ databases">
        <authorList>
            <person name="Corre E."/>
            <person name="Pelletier E."/>
            <person name="Niang G."/>
            <person name="Scheremetjew M."/>
            <person name="Finn R."/>
            <person name="Kale V."/>
            <person name="Holt S."/>
            <person name="Cochrane G."/>
            <person name="Meng A."/>
            <person name="Brown T."/>
            <person name="Cohen L."/>
        </authorList>
    </citation>
    <scope>NUCLEOTIDE SEQUENCE</scope>
    <source>
        <strain evidence="5">CCMP1897</strain>
    </source>
</reference>
<feature type="compositionally biased region" description="Basic and acidic residues" evidence="3">
    <location>
        <begin position="13"/>
        <end position="29"/>
    </location>
</feature>
<sequence length="520" mass="57565">MRARISTRSWKRQGREEAKAAHGSRDNAARKAVPRKRYTWTSTERFVCNAAAGEKEDGRGAFKDEEKVQEDANAADIWLEEDCRVPNQDGCVVVSDDLDALLDILPPKVMQPLVAHSRRDELLEVIMDLGRRPEARFLGSVGGEFLHDEPISHEDLLTASRKVGQFGGDNRAGITSTLHRISAIRNRGGVVVGLTCRVGRAVTGHIDMIRDMLDTPVLPSLLFLGRPGVGKTTVIRELARTLSDDFHKRVVIVDTSNEIGGDGDVPHPAIGGARRMQVADPTQQHRVMIEAVENHMPEVIIVDEIGTEAEALACRTIAERGVILIGTAHGQYLENLIKNPTLSDLVGGVQTVTLGDDEARFRGTQKSVMERKALATFPIVIEMRERSHWVAHLVEQSVDALLVGKRPIVQMRTRGAKGKVVKEKIPYDVCTEDDEAEFFKHSEAFDFGSTSVDEEDPYSWVQRLGNIPDKDSEQSGSFMSMNDSGSSTDSDMFHNVSRRGGKRGARKVRVRVAQGKRRSR</sequence>
<feature type="region of interest" description="Disordered" evidence="3">
    <location>
        <begin position="465"/>
        <end position="520"/>
    </location>
</feature>
<feature type="compositionally biased region" description="Basic residues" evidence="3">
    <location>
        <begin position="496"/>
        <end position="520"/>
    </location>
</feature>
<name>A0A7S3UE70_9CHLO</name>
<feature type="domain" description="AAA+ ATPase" evidence="4">
    <location>
        <begin position="217"/>
        <end position="373"/>
    </location>
</feature>
<evidence type="ECO:0000313" key="5">
    <source>
        <dbReference type="EMBL" id="CAE0611580.1"/>
    </source>
</evidence>
<dbReference type="SMART" id="SM00382">
    <property type="entry name" value="AAA"/>
    <property type="match status" value="1"/>
</dbReference>
<feature type="region of interest" description="Disordered" evidence="3">
    <location>
        <begin position="1"/>
        <end position="34"/>
    </location>
</feature>
<dbReference type="GO" id="GO:0005524">
    <property type="term" value="F:ATP binding"/>
    <property type="evidence" value="ECO:0007669"/>
    <property type="project" value="UniProtKB-KW"/>
</dbReference>
<dbReference type="SUPFAM" id="SSF52540">
    <property type="entry name" value="P-loop containing nucleoside triphosphate hydrolases"/>
    <property type="match status" value="1"/>
</dbReference>
<dbReference type="InterPro" id="IPR045735">
    <property type="entry name" value="Spore_III_AA_AAA+_ATPase"/>
</dbReference>
<evidence type="ECO:0000256" key="3">
    <source>
        <dbReference type="SAM" id="MobiDB-lite"/>
    </source>
</evidence>
<proteinExistence type="predicted"/>
<accession>A0A7S3UE70</accession>
<keyword evidence="2" id="KW-0067">ATP-binding</keyword>
<dbReference type="InterPro" id="IPR027417">
    <property type="entry name" value="P-loop_NTPase"/>
</dbReference>
<evidence type="ECO:0000259" key="4">
    <source>
        <dbReference type="SMART" id="SM00382"/>
    </source>
</evidence>
<dbReference type="PANTHER" id="PTHR20953:SF13">
    <property type="entry name" value="EXPRESSED PROTEIN"/>
    <property type="match status" value="1"/>
</dbReference>
<dbReference type="Pfam" id="PF19568">
    <property type="entry name" value="Spore_III_AA"/>
    <property type="match status" value="1"/>
</dbReference>
<gene>
    <name evidence="5" type="ORF">PSAL00342_LOCUS5415</name>
</gene>
<dbReference type="EMBL" id="HBIS01006000">
    <property type="protein sequence ID" value="CAE0611580.1"/>
    <property type="molecule type" value="Transcribed_RNA"/>
</dbReference>
<feature type="compositionally biased region" description="Basic residues" evidence="3">
    <location>
        <begin position="1"/>
        <end position="12"/>
    </location>
</feature>
<dbReference type="PANTHER" id="PTHR20953">
    <property type="entry name" value="KINASE-RELATED"/>
    <property type="match status" value="1"/>
</dbReference>
<feature type="compositionally biased region" description="Polar residues" evidence="3">
    <location>
        <begin position="474"/>
        <end position="490"/>
    </location>
</feature>
<dbReference type="InterPro" id="IPR003593">
    <property type="entry name" value="AAA+_ATPase"/>
</dbReference>
<protein>
    <recommendedName>
        <fullName evidence="4">AAA+ ATPase domain-containing protein</fullName>
    </recommendedName>
</protein>
<keyword evidence="1" id="KW-0547">Nucleotide-binding</keyword>
<evidence type="ECO:0000256" key="2">
    <source>
        <dbReference type="ARBA" id="ARBA00022840"/>
    </source>
</evidence>
<evidence type="ECO:0000256" key="1">
    <source>
        <dbReference type="ARBA" id="ARBA00022741"/>
    </source>
</evidence>
<organism evidence="5">
    <name type="scientific">Picocystis salinarum</name>
    <dbReference type="NCBI Taxonomy" id="88271"/>
    <lineage>
        <taxon>Eukaryota</taxon>
        <taxon>Viridiplantae</taxon>
        <taxon>Chlorophyta</taxon>
        <taxon>Picocystophyceae</taxon>
        <taxon>Picocystales</taxon>
        <taxon>Picocystaceae</taxon>
        <taxon>Picocystis</taxon>
    </lineage>
</organism>